<dbReference type="EMBL" id="SOYY01000006">
    <property type="protein sequence ID" value="KAA0720047.1"/>
    <property type="molecule type" value="Genomic_DNA"/>
</dbReference>
<keyword evidence="4" id="KW-1185">Reference proteome</keyword>
<dbReference type="Proteomes" id="UP000324632">
    <property type="component" value="Chromosome 6"/>
</dbReference>
<organism evidence="3 4">
    <name type="scientific">Triplophysa tibetana</name>
    <dbReference type="NCBI Taxonomy" id="1572043"/>
    <lineage>
        <taxon>Eukaryota</taxon>
        <taxon>Metazoa</taxon>
        <taxon>Chordata</taxon>
        <taxon>Craniata</taxon>
        <taxon>Vertebrata</taxon>
        <taxon>Euteleostomi</taxon>
        <taxon>Actinopterygii</taxon>
        <taxon>Neopterygii</taxon>
        <taxon>Teleostei</taxon>
        <taxon>Ostariophysi</taxon>
        <taxon>Cypriniformes</taxon>
        <taxon>Nemacheilidae</taxon>
        <taxon>Triplophysa</taxon>
    </lineage>
</organism>
<gene>
    <name evidence="3" type="ORF">E1301_Tti008326</name>
</gene>
<keyword evidence="2" id="KW-0732">Signal</keyword>
<sequence>MFLLAFFRFLWCYEFACSSSTFDPSFHPCISDIPIPLGHPYIPTPEEQDGPSPLTFTSESTPNRPLTIHSSSRNPGKWPPDFDSASTSTESSASLLLLPNIIQYTPSASGQRPLLPDMASQMRLLEPSDAGSCKPTTLISATISTTSAKLKPTSDLTNLGVLIARLYLTVTIPPL</sequence>
<feature type="signal peptide" evidence="2">
    <location>
        <begin position="1"/>
        <end position="18"/>
    </location>
</feature>
<accession>A0A5A9PH73</accession>
<proteinExistence type="predicted"/>
<feature type="region of interest" description="Disordered" evidence="1">
    <location>
        <begin position="40"/>
        <end position="86"/>
    </location>
</feature>
<feature type="compositionally biased region" description="Polar residues" evidence="1">
    <location>
        <begin position="54"/>
        <end position="74"/>
    </location>
</feature>
<comment type="caution">
    <text evidence="3">The sequence shown here is derived from an EMBL/GenBank/DDBJ whole genome shotgun (WGS) entry which is preliminary data.</text>
</comment>
<evidence type="ECO:0000256" key="1">
    <source>
        <dbReference type="SAM" id="MobiDB-lite"/>
    </source>
</evidence>
<dbReference type="AlphaFoldDB" id="A0A5A9PH73"/>
<evidence type="ECO:0000313" key="4">
    <source>
        <dbReference type="Proteomes" id="UP000324632"/>
    </source>
</evidence>
<protein>
    <submittedName>
        <fullName evidence="3">Uncharacterized protein</fullName>
    </submittedName>
</protein>
<name>A0A5A9PH73_9TELE</name>
<feature type="chain" id="PRO_5022846075" evidence="2">
    <location>
        <begin position="19"/>
        <end position="175"/>
    </location>
</feature>
<evidence type="ECO:0000256" key="2">
    <source>
        <dbReference type="SAM" id="SignalP"/>
    </source>
</evidence>
<reference evidence="3 4" key="1">
    <citation type="journal article" date="2019" name="Mol. Ecol. Resour.">
        <title>Chromosome-level genome assembly of Triplophysa tibetana, a fish adapted to the harsh high-altitude environment of the Tibetan Plateau.</title>
        <authorList>
            <person name="Yang X."/>
            <person name="Liu H."/>
            <person name="Ma Z."/>
            <person name="Zou Y."/>
            <person name="Zou M."/>
            <person name="Mao Y."/>
            <person name="Li X."/>
            <person name="Wang H."/>
            <person name="Chen T."/>
            <person name="Wang W."/>
            <person name="Yang R."/>
        </authorList>
    </citation>
    <scope>NUCLEOTIDE SEQUENCE [LARGE SCALE GENOMIC DNA]</scope>
    <source>
        <strain evidence="3">TTIB1903HZAU</strain>
        <tissue evidence="3">Muscle</tissue>
    </source>
</reference>
<evidence type="ECO:0000313" key="3">
    <source>
        <dbReference type="EMBL" id="KAA0720047.1"/>
    </source>
</evidence>